<dbReference type="PROSITE" id="PS00873">
    <property type="entry name" value="NA_ALANINE_SYMP"/>
    <property type="match status" value="1"/>
</dbReference>
<evidence type="ECO:0000256" key="4">
    <source>
        <dbReference type="ARBA" id="ARBA00022475"/>
    </source>
</evidence>
<comment type="similarity">
    <text evidence="2 8">Belongs to the alanine or glycine:cation symporter (AGCS) (TC 2.A.25) family.</text>
</comment>
<dbReference type="PRINTS" id="PR00175">
    <property type="entry name" value="NAALASMPORT"/>
</dbReference>
<dbReference type="RefSeq" id="WP_257512862.1">
    <property type="nucleotide sequence ID" value="NZ_JANKHG010000026.1"/>
</dbReference>
<dbReference type="PANTHER" id="PTHR30330:SF3">
    <property type="entry name" value="TRANSCRIPTIONAL REGULATOR, LRP FAMILY"/>
    <property type="match status" value="1"/>
</dbReference>
<protein>
    <submittedName>
        <fullName evidence="9">Sodium:alanine symporter family protein</fullName>
    </submittedName>
</protein>
<dbReference type="PANTHER" id="PTHR30330">
    <property type="entry name" value="AGSS FAMILY TRANSPORTER, SODIUM-ALANINE"/>
    <property type="match status" value="1"/>
</dbReference>
<evidence type="ECO:0000256" key="7">
    <source>
        <dbReference type="ARBA" id="ARBA00023136"/>
    </source>
</evidence>
<comment type="subcellular location">
    <subcellularLocation>
        <location evidence="8">Cell inner membrane</location>
        <topology evidence="8">Multi-pass membrane protein</topology>
    </subcellularLocation>
    <subcellularLocation>
        <location evidence="1">Cell membrane</location>
        <topology evidence="1">Multi-pass membrane protein</topology>
    </subcellularLocation>
</comment>
<comment type="caution">
    <text evidence="9">The sequence shown here is derived from an EMBL/GenBank/DDBJ whole genome shotgun (WGS) entry which is preliminary data.</text>
</comment>
<proteinExistence type="inferred from homology"/>
<feature type="transmembrane region" description="Helical" evidence="8">
    <location>
        <begin position="187"/>
        <end position="203"/>
    </location>
</feature>
<evidence type="ECO:0000313" key="10">
    <source>
        <dbReference type="Proteomes" id="UP001165267"/>
    </source>
</evidence>
<keyword evidence="4" id="KW-1003">Cell membrane</keyword>
<feature type="transmembrane region" description="Helical" evidence="8">
    <location>
        <begin position="241"/>
        <end position="268"/>
    </location>
</feature>
<keyword evidence="8" id="KW-0769">Symport</keyword>
<dbReference type="NCBIfam" id="TIGR00835">
    <property type="entry name" value="agcS"/>
    <property type="match status" value="1"/>
</dbReference>
<gene>
    <name evidence="9" type="ORF">NSP04_13410</name>
</gene>
<feature type="transmembrane region" description="Helical" evidence="8">
    <location>
        <begin position="215"/>
        <end position="235"/>
    </location>
</feature>
<keyword evidence="5 8" id="KW-0812">Transmembrane</keyword>
<keyword evidence="7 8" id="KW-0472">Membrane</keyword>
<reference evidence="9" key="1">
    <citation type="submission" date="2022-07" db="EMBL/GenBank/DDBJ databases">
        <authorList>
            <person name="Xamxidin M."/>
        </authorList>
    </citation>
    <scope>NUCLEOTIDE SEQUENCE</scope>
    <source>
        <strain evidence="9">YS8-69</strain>
    </source>
</reference>
<keyword evidence="10" id="KW-1185">Reference proteome</keyword>
<keyword evidence="6 8" id="KW-1133">Transmembrane helix</keyword>
<keyword evidence="3 8" id="KW-0813">Transport</keyword>
<feature type="transmembrane region" description="Helical" evidence="8">
    <location>
        <begin position="393"/>
        <end position="413"/>
    </location>
</feature>
<evidence type="ECO:0000256" key="8">
    <source>
        <dbReference type="RuleBase" id="RU363064"/>
    </source>
</evidence>
<name>A0ABT1XK24_9BURK</name>
<accession>A0ABT1XK24</accession>
<feature type="transmembrane region" description="Helical" evidence="8">
    <location>
        <begin position="14"/>
        <end position="33"/>
    </location>
</feature>
<evidence type="ECO:0000256" key="5">
    <source>
        <dbReference type="ARBA" id="ARBA00022692"/>
    </source>
</evidence>
<evidence type="ECO:0000313" key="9">
    <source>
        <dbReference type="EMBL" id="MCR2747643.1"/>
    </source>
</evidence>
<evidence type="ECO:0000256" key="1">
    <source>
        <dbReference type="ARBA" id="ARBA00004651"/>
    </source>
</evidence>
<feature type="transmembrane region" description="Helical" evidence="8">
    <location>
        <begin position="351"/>
        <end position="373"/>
    </location>
</feature>
<feature type="transmembrane region" description="Helical" evidence="8">
    <location>
        <begin position="310"/>
        <end position="331"/>
    </location>
</feature>
<feature type="transmembrane region" description="Helical" evidence="8">
    <location>
        <begin position="149"/>
        <end position="167"/>
    </location>
</feature>
<dbReference type="Proteomes" id="UP001165267">
    <property type="component" value="Unassembled WGS sequence"/>
</dbReference>
<dbReference type="InterPro" id="IPR001463">
    <property type="entry name" value="Na/Ala_symport"/>
</dbReference>
<organism evidence="9 10">
    <name type="scientific">Limnobacter parvus</name>
    <dbReference type="NCBI Taxonomy" id="2939690"/>
    <lineage>
        <taxon>Bacteria</taxon>
        <taxon>Pseudomonadati</taxon>
        <taxon>Pseudomonadota</taxon>
        <taxon>Betaproteobacteria</taxon>
        <taxon>Burkholderiales</taxon>
        <taxon>Burkholderiaceae</taxon>
        <taxon>Limnobacter</taxon>
    </lineage>
</organism>
<feature type="transmembrane region" description="Helical" evidence="8">
    <location>
        <begin position="67"/>
        <end position="93"/>
    </location>
</feature>
<sequence>MEALTQFVNAINGIVWGPPMLIAILGTGLFLQLRLKFMPIFKIGMGFRWVWKSRTPEAGAKGDITPYAALMTALAATVGTGNIAGVATAIALGGPGALFWMWMTALVGMATKYAEVLLAVHYRETDARGQQVGGPMYAIKNGLGKNWKWLGFAFALFGGLAGFGIGNMVQSNSVADVLNVTFGIEKWISGIVMMVLVGFVLIGGVKRIGAVAQKVVPFMCVAYIVASLVVLGIYIQEIPAAFALIIESAFNPVAATGGFAGAAIMLAIRYGVARGIFSNEAGLGTAGIAQAAGQSKNPVESGLIGMMGTFIDTIIVCTMTGLVIIVTGVWSSGANGAALSSSAYAAGLPGVGEYVLAISLAFFAFTTILGWSYFGEKCWEFIAGTAITLPYRVLWTGFVFVGAVTQLDFVWLVADTLNAFMALPNLVSLLLLSPVIAKLTNEYFANK</sequence>
<dbReference type="Pfam" id="PF01235">
    <property type="entry name" value="Na_Ala_symp"/>
    <property type="match status" value="1"/>
</dbReference>
<keyword evidence="8" id="KW-0997">Cell inner membrane</keyword>
<evidence type="ECO:0000256" key="3">
    <source>
        <dbReference type="ARBA" id="ARBA00022448"/>
    </source>
</evidence>
<dbReference type="Gene3D" id="1.20.1740.10">
    <property type="entry name" value="Amino acid/polyamine transporter I"/>
    <property type="match status" value="1"/>
</dbReference>
<dbReference type="EMBL" id="JANKHG010000026">
    <property type="protein sequence ID" value="MCR2747643.1"/>
    <property type="molecule type" value="Genomic_DNA"/>
</dbReference>
<evidence type="ECO:0000256" key="6">
    <source>
        <dbReference type="ARBA" id="ARBA00022989"/>
    </source>
</evidence>
<evidence type="ECO:0000256" key="2">
    <source>
        <dbReference type="ARBA" id="ARBA00009261"/>
    </source>
</evidence>
<feature type="transmembrane region" description="Helical" evidence="8">
    <location>
        <begin position="419"/>
        <end position="437"/>
    </location>
</feature>